<accession>A0AAW1NBT4</accession>
<gene>
    <name evidence="1" type="ORF">QE152_g182</name>
</gene>
<dbReference type="AlphaFoldDB" id="A0AAW1NBT4"/>
<name>A0AAW1NBT4_POPJA</name>
<sequence length="148" mass="17017">MEKQKTLFKEIPYLLAQALDVSFAHERMIESQELNVPNVARPCATYIEKKLKTLSALTVMMKIRPAVNSTIPHRSKTFSCLPNKGEDPPHLDDAGVSDVRREDGRQCHDEFTFIYTVMKFYVSKNGEFLTMKVRLRKLRVRVNAICAN</sequence>
<protein>
    <submittedName>
        <fullName evidence="1">Uncharacterized protein</fullName>
    </submittedName>
</protein>
<proteinExistence type="predicted"/>
<evidence type="ECO:0000313" key="1">
    <source>
        <dbReference type="EMBL" id="KAK9759016.1"/>
    </source>
</evidence>
<keyword evidence="2" id="KW-1185">Reference proteome</keyword>
<dbReference type="EMBL" id="JASPKY010000002">
    <property type="protein sequence ID" value="KAK9759016.1"/>
    <property type="molecule type" value="Genomic_DNA"/>
</dbReference>
<reference evidence="1 2" key="1">
    <citation type="journal article" date="2024" name="BMC Genomics">
        <title>De novo assembly and annotation of Popillia japonica's genome with initial clues to its potential as an invasive pest.</title>
        <authorList>
            <person name="Cucini C."/>
            <person name="Boschi S."/>
            <person name="Funari R."/>
            <person name="Cardaioli E."/>
            <person name="Iannotti N."/>
            <person name="Marturano G."/>
            <person name="Paoli F."/>
            <person name="Bruttini M."/>
            <person name="Carapelli A."/>
            <person name="Frati F."/>
            <person name="Nardi F."/>
        </authorList>
    </citation>
    <scope>NUCLEOTIDE SEQUENCE [LARGE SCALE GENOMIC DNA]</scope>
    <source>
        <strain evidence="1">DMR45628</strain>
    </source>
</reference>
<organism evidence="1 2">
    <name type="scientific">Popillia japonica</name>
    <name type="common">Japanese beetle</name>
    <dbReference type="NCBI Taxonomy" id="7064"/>
    <lineage>
        <taxon>Eukaryota</taxon>
        <taxon>Metazoa</taxon>
        <taxon>Ecdysozoa</taxon>
        <taxon>Arthropoda</taxon>
        <taxon>Hexapoda</taxon>
        <taxon>Insecta</taxon>
        <taxon>Pterygota</taxon>
        <taxon>Neoptera</taxon>
        <taxon>Endopterygota</taxon>
        <taxon>Coleoptera</taxon>
        <taxon>Polyphaga</taxon>
        <taxon>Scarabaeiformia</taxon>
        <taxon>Scarabaeidae</taxon>
        <taxon>Rutelinae</taxon>
        <taxon>Popillia</taxon>
    </lineage>
</organism>
<dbReference type="Proteomes" id="UP001458880">
    <property type="component" value="Unassembled WGS sequence"/>
</dbReference>
<comment type="caution">
    <text evidence="1">The sequence shown here is derived from an EMBL/GenBank/DDBJ whole genome shotgun (WGS) entry which is preliminary data.</text>
</comment>
<evidence type="ECO:0000313" key="2">
    <source>
        <dbReference type="Proteomes" id="UP001458880"/>
    </source>
</evidence>